<dbReference type="InterPro" id="IPR050951">
    <property type="entry name" value="Retrovirus_Pol_polyprotein"/>
</dbReference>
<reference evidence="3" key="1">
    <citation type="submission" date="2023-04" db="EMBL/GenBank/DDBJ databases">
        <title>Phytophthora fragariaefolia NBRC 109709.</title>
        <authorList>
            <person name="Ichikawa N."/>
            <person name="Sato H."/>
            <person name="Tonouchi N."/>
        </authorList>
    </citation>
    <scope>NUCLEOTIDE SEQUENCE</scope>
    <source>
        <strain evidence="3">NBRC 109709</strain>
    </source>
</reference>
<dbReference type="OrthoDB" id="108812at2759"/>
<dbReference type="InterPro" id="IPR043502">
    <property type="entry name" value="DNA/RNA_pol_sf"/>
</dbReference>
<dbReference type="AlphaFoldDB" id="A0A9W7D6N2"/>
<protein>
    <submittedName>
        <fullName evidence="3">Unnamed protein product</fullName>
    </submittedName>
</protein>
<dbReference type="SUPFAM" id="SSF56672">
    <property type="entry name" value="DNA/RNA polymerases"/>
    <property type="match status" value="1"/>
</dbReference>
<organism evidence="3 4">
    <name type="scientific">Phytophthora fragariaefolia</name>
    <dbReference type="NCBI Taxonomy" id="1490495"/>
    <lineage>
        <taxon>Eukaryota</taxon>
        <taxon>Sar</taxon>
        <taxon>Stramenopiles</taxon>
        <taxon>Oomycota</taxon>
        <taxon>Peronosporomycetes</taxon>
        <taxon>Peronosporales</taxon>
        <taxon>Peronosporaceae</taxon>
        <taxon>Phytophthora</taxon>
    </lineage>
</organism>
<keyword evidence="1" id="KW-0511">Multifunctional enzyme</keyword>
<evidence type="ECO:0000256" key="1">
    <source>
        <dbReference type="ARBA" id="ARBA00023268"/>
    </source>
</evidence>
<feature type="domain" description="Reverse transcriptase/retrotransposon-derived protein RNase H-like" evidence="2">
    <location>
        <begin position="82"/>
        <end position="134"/>
    </location>
</feature>
<keyword evidence="4" id="KW-1185">Reference proteome</keyword>
<evidence type="ECO:0000313" key="4">
    <source>
        <dbReference type="Proteomes" id="UP001165121"/>
    </source>
</evidence>
<dbReference type="FunFam" id="3.30.70.270:FF:000063">
    <property type="entry name" value="Zinc knuckle domaincontaining protein"/>
    <property type="match status" value="1"/>
</dbReference>
<sequence>MKTCIVGASDIPALGFLIGMYDVRPDPRKVRVINEWPTPSKSKELRHFLELATYLSKYVSNDAGKIYPLSLLVKKDAAWDLTAECQQAFDAVKQVLTEEPILAVPTKTARSSSSNFAIGCALMQHDHEGPDRVVY</sequence>
<gene>
    <name evidence="3" type="ORF">Pfra01_002758000</name>
</gene>
<dbReference type="EMBL" id="BSXT01006838">
    <property type="protein sequence ID" value="GMF63159.1"/>
    <property type="molecule type" value="Genomic_DNA"/>
</dbReference>
<evidence type="ECO:0000313" key="3">
    <source>
        <dbReference type="EMBL" id="GMF63159.1"/>
    </source>
</evidence>
<evidence type="ECO:0000259" key="2">
    <source>
        <dbReference type="Pfam" id="PF17919"/>
    </source>
</evidence>
<proteinExistence type="predicted"/>
<name>A0A9W7D6N2_9STRA</name>
<accession>A0A9W7D6N2</accession>
<dbReference type="Proteomes" id="UP001165121">
    <property type="component" value="Unassembled WGS sequence"/>
</dbReference>
<dbReference type="Gene3D" id="3.30.70.270">
    <property type="match status" value="1"/>
</dbReference>
<dbReference type="GO" id="GO:0003824">
    <property type="term" value="F:catalytic activity"/>
    <property type="evidence" value="ECO:0007669"/>
    <property type="project" value="UniProtKB-KW"/>
</dbReference>
<comment type="caution">
    <text evidence="3">The sequence shown here is derived from an EMBL/GenBank/DDBJ whole genome shotgun (WGS) entry which is preliminary data.</text>
</comment>
<dbReference type="PANTHER" id="PTHR37984:SF5">
    <property type="entry name" value="PROTEIN NYNRIN-LIKE"/>
    <property type="match status" value="1"/>
</dbReference>
<dbReference type="InterPro" id="IPR041577">
    <property type="entry name" value="RT_RNaseH_2"/>
</dbReference>
<dbReference type="InterPro" id="IPR043128">
    <property type="entry name" value="Rev_trsase/Diguanyl_cyclase"/>
</dbReference>
<dbReference type="PANTHER" id="PTHR37984">
    <property type="entry name" value="PROTEIN CBG26694"/>
    <property type="match status" value="1"/>
</dbReference>
<dbReference type="Pfam" id="PF17919">
    <property type="entry name" value="RT_RNaseH_2"/>
    <property type="match status" value="1"/>
</dbReference>